<reference evidence="4" key="1">
    <citation type="submission" date="2025-08" db="UniProtKB">
        <authorList>
            <consortium name="Ensembl"/>
        </authorList>
    </citation>
    <scope>IDENTIFICATION</scope>
</reference>
<dbReference type="Pfam" id="PF13895">
    <property type="entry name" value="Ig_2"/>
    <property type="match status" value="1"/>
</dbReference>
<dbReference type="PROSITE" id="PS50835">
    <property type="entry name" value="IG_LIKE"/>
    <property type="match status" value="1"/>
</dbReference>
<dbReference type="SUPFAM" id="SSF48726">
    <property type="entry name" value="Immunoglobulin"/>
    <property type="match status" value="1"/>
</dbReference>
<keyword evidence="2" id="KW-1133">Transmembrane helix</keyword>
<evidence type="ECO:0000313" key="5">
    <source>
        <dbReference type="Proteomes" id="UP000694427"/>
    </source>
</evidence>
<keyword evidence="1" id="KW-1015">Disulfide bond</keyword>
<dbReference type="InterPro" id="IPR036179">
    <property type="entry name" value="Ig-like_dom_sf"/>
</dbReference>
<evidence type="ECO:0000256" key="1">
    <source>
        <dbReference type="ARBA" id="ARBA00023157"/>
    </source>
</evidence>
<dbReference type="InterPro" id="IPR050412">
    <property type="entry name" value="Ig-like_Receptors_ImmuneReg"/>
</dbReference>
<dbReference type="PANTHER" id="PTHR11738">
    <property type="entry name" value="MHC CLASS I NK CELL RECEPTOR"/>
    <property type="match status" value="1"/>
</dbReference>
<protein>
    <recommendedName>
        <fullName evidence="3">Ig-like domain-containing protein</fullName>
    </recommendedName>
</protein>
<feature type="domain" description="Ig-like" evidence="3">
    <location>
        <begin position="33"/>
        <end position="117"/>
    </location>
</feature>
<dbReference type="InterPro" id="IPR007110">
    <property type="entry name" value="Ig-like_dom"/>
</dbReference>
<keyword evidence="5" id="KW-1185">Reference proteome</keyword>
<dbReference type="Gene3D" id="2.60.40.10">
    <property type="entry name" value="Immunoglobulins"/>
    <property type="match status" value="1"/>
</dbReference>
<dbReference type="SMART" id="SM00408">
    <property type="entry name" value="IGc2"/>
    <property type="match status" value="1"/>
</dbReference>
<dbReference type="Ensembl" id="ENSCCRT00010105961.1">
    <property type="protein sequence ID" value="ENSCCRP00010095514.1"/>
    <property type="gene ID" value="ENSCCRG00010041822.1"/>
</dbReference>
<evidence type="ECO:0000313" key="4">
    <source>
        <dbReference type="Ensembl" id="ENSCCRP00010095514.1"/>
    </source>
</evidence>
<dbReference type="InterPro" id="IPR013783">
    <property type="entry name" value="Ig-like_fold"/>
</dbReference>
<sequence>RHARFSVLHILLFVCIKLLHYFIVNCCHCIERPKPTVIIKPAQHVFRGETVTLRCDIYSEGVTSWRYSWYKEGSTSVFSDQQEHTLRSVTESDAGKYTCRGSETEGSRWSQMSDAVTLRVSGELHHLFIHTNTHLTCY</sequence>
<reference evidence="4" key="2">
    <citation type="submission" date="2025-09" db="UniProtKB">
        <authorList>
            <consortium name="Ensembl"/>
        </authorList>
    </citation>
    <scope>IDENTIFICATION</scope>
</reference>
<dbReference type="InterPro" id="IPR003598">
    <property type="entry name" value="Ig_sub2"/>
</dbReference>
<dbReference type="SMART" id="SM00409">
    <property type="entry name" value="IG"/>
    <property type="match status" value="1"/>
</dbReference>
<name>A0A8C1NS74_CYPCA</name>
<keyword evidence="2" id="KW-0812">Transmembrane</keyword>
<dbReference type="FunFam" id="2.60.40.10:FF:001607">
    <property type="entry name" value="Leukocyte immune-type receptor TS32.15 L2.5a"/>
    <property type="match status" value="1"/>
</dbReference>
<proteinExistence type="predicted"/>
<keyword evidence="2" id="KW-0472">Membrane</keyword>
<dbReference type="GO" id="GO:0002764">
    <property type="term" value="P:immune response-regulating signaling pathway"/>
    <property type="evidence" value="ECO:0007669"/>
    <property type="project" value="TreeGrafter"/>
</dbReference>
<dbReference type="Proteomes" id="UP000694427">
    <property type="component" value="Unplaced"/>
</dbReference>
<dbReference type="AlphaFoldDB" id="A0A8C1NS74"/>
<evidence type="ECO:0000259" key="3">
    <source>
        <dbReference type="PROSITE" id="PS50835"/>
    </source>
</evidence>
<dbReference type="PANTHER" id="PTHR11738:SF186">
    <property type="entry name" value="OSTEOCLAST-ASSOCIATED IMMUNOGLOBULIN-LIKE RECEPTOR"/>
    <property type="match status" value="1"/>
</dbReference>
<dbReference type="InterPro" id="IPR003599">
    <property type="entry name" value="Ig_sub"/>
</dbReference>
<accession>A0A8C1NS74</accession>
<feature type="transmembrane region" description="Helical" evidence="2">
    <location>
        <begin position="7"/>
        <end position="24"/>
    </location>
</feature>
<evidence type="ECO:0000256" key="2">
    <source>
        <dbReference type="SAM" id="Phobius"/>
    </source>
</evidence>
<organism evidence="4 5">
    <name type="scientific">Cyprinus carpio</name>
    <name type="common">Common carp</name>
    <dbReference type="NCBI Taxonomy" id="7962"/>
    <lineage>
        <taxon>Eukaryota</taxon>
        <taxon>Metazoa</taxon>
        <taxon>Chordata</taxon>
        <taxon>Craniata</taxon>
        <taxon>Vertebrata</taxon>
        <taxon>Euteleostomi</taxon>
        <taxon>Actinopterygii</taxon>
        <taxon>Neopterygii</taxon>
        <taxon>Teleostei</taxon>
        <taxon>Ostariophysi</taxon>
        <taxon>Cypriniformes</taxon>
        <taxon>Cyprinidae</taxon>
        <taxon>Cyprininae</taxon>
        <taxon>Cyprinus</taxon>
    </lineage>
</organism>